<evidence type="ECO:0000313" key="2">
    <source>
        <dbReference type="Proteomes" id="UP000265750"/>
    </source>
</evidence>
<dbReference type="InterPro" id="IPR016913">
    <property type="entry name" value="UCP029215"/>
</dbReference>
<dbReference type="EMBL" id="QYRN01000006">
    <property type="protein sequence ID" value="RIY00206.1"/>
    <property type="molecule type" value="Genomic_DNA"/>
</dbReference>
<sequence length="381" mass="40583">MQFIDTTVLDSTRLTGDGYLVAEARCVRTGIQVYTGAEVGKPELATVRVYRPEAEVFSSDSLASFSHIPITDDHPREAVTAANWRDLAKGETSGEVLRDGHRLRIPLIVKDAATIRKVQDGKRELSAGYTCDLAFETGTTPAGEAYDAVQRNIRANHLAIVSRGRAGSECRIGDEAGGSWGVAPINDEAPKEGRMADTRKVMVDGLQVETTDAGAAAIEKLTKDRDVAQTALLTAEADHVKAIAAKDAEIAKAHAERDDAKGKILSDADLDKRVQARADLITVAATIAKDVKTAGLSDAAIRKAVVIAKLGDAAVAGKADAYIDARFDILAEAAGQQQDGLRNAIIGDGRAPAPTLTTDAAYEQMKERDRNAWNPNAKKEA</sequence>
<reference evidence="2" key="1">
    <citation type="submission" date="2018-09" db="EMBL/GenBank/DDBJ databases">
        <authorList>
            <person name="Tuo L."/>
        </authorList>
    </citation>
    <scope>NUCLEOTIDE SEQUENCE [LARGE SCALE GENOMIC DNA]</scope>
    <source>
        <strain evidence="2">M2BS4Y-1</strain>
    </source>
</reference>
<accession>A0A3A1WIZ2</accession>
<dbReference type="Pfam" id="PF09979">
    <property type="entry name" value="DUF2213"/>
    <property type="match status" value="1"/>
</dbReference>
<dbReference type="AlphaFoldDB" id="A0A3A1WIZ2"/>
<protein>
    <submittedName>
        <fullName evidence="1">DUF2213 domain-containing protein</fullName>
    </submittedName>
</protein>
<dbReference type="OrthoDB" id="7549700at2"/>
<keyword evidence="2" id="KW-1185">Reference proteome</keyword>
<dbReference type="Proteomes" id="UP000265750">
    <property type="component" value="Unassembled WGS sequence"/>
</dbReference>
<dbReference type="PIRSF" id="PIRSF029215">
    <property type="entry name" value="UCP029215"/>
    <property type="match status" value="1"/>
</dbReference>
<proteinExistence type="predicted"/>
<name>A0A3A1WIZ2_9HYPH</name>
<organism evidence="1 2">
    <name type="scientific">Aureimonas flava</name>
    <dbReference type="NCBI Taxonomy" id="2320271"/>
    <lineage>
        <taxon>Bacteria</taxon>
        <taxon>Pseudomonadati</taxon>
        <taxon>Pseudomonadota</taxon>
        <taxon>Alphaproteobacteria</taxon>
        <taxon>Hyphomicrobiales</taxon>
        <taxon>Aurantimonadaceae</taxon>
        <taxon>Aureimonas</taxon>
    </lineage>
</organism>
<evidence type="ECO:0000313" key="1">
    <source>
        <dbReference type="EMBL" id="RIY00206.1"/>
    </source>
</evidence>
<gene>
    <name evidence="1" type="ORF">D3218_13045</name>
</gene>
<dbReference type="RefSeq" id="WP_119540516.1">
    <property type="nucleotide sequence ID" value="NZ_QYRN01000006.1"/>
</dbReference>
<comment type="caution">
    <text evidence="1">The sequence shown here is derived from an EMBL/GenBank/DDBJ whole genome shotgun (WGS) entry which is preliminary data.</text>
</comment>